<feature type="compositionally biased region" description="Polar residues" evidence="1">
    <location>
        <begin position="83"/>
        <end position="93"/>
    </location>
</feature>
<evidence type="ECO:0000313" key="2">
    <source>
        <dbReference type="EMBL" id="KAF6024274.1"/>
    </source>
</evidence>
<accession>A0A7J7JF71</accession>
<dbReference type="Proteomes" id="UP000593567">
    <property type="component" value="Unassembled WGS sequence"/>
</dbReference>
<feature type="region of interest" description="Disordered" evidence="1">
    <location>
        <begin position="223"/>
        <end position="292"/>
    </location>
</feature>
<evidence type="ECO:0000313" key="3">
    <source>
        <dbReference type="Proteomes" id="UP000593567"/>
    </source>
</evidence>
<keyword evidence="3" id="KW-1185">Reference proteome</keyword>
<organism evidence="2 3">
    <name type="scientific">Bugula neritina</name>
    <name type="common">Brown bryozoan</name>
    <name type="synonym">Sertularia neritina</name>
    <dbReference type="NCBI Taxonomy" id="10212"/>
    <lineage>
        <taxon>Eukaryota</taxon>
        <taxon>Metazoa</taxon>
        <taxon>Spiralia</taxon>
        <taxon>Lophotrochozoa</taxon>
        <taxon>Bryozoa</taxon>
        <taxon>Gymnolaemata</taxon>
        <taxon>Cheilostomatida</taxon>
        <taxon>Flustrina</taxon>
        <taxon>Buguloidea</taxon>
        <taxon>Bugulidae</taxon>
        <taxon>Bugula</taxon>
    </lineage>
</organism>
<gene>
    <name evidence="2" type="ORF">EB796_017415</name>
</gene>
<name>A0A7J7JF71_BUGNE</name>
<proteinExistence type="predicted"/>
<sequence>MNEDIDIALADMMSNLETLTSKSPEDLLEEGDVGGVGPHSPPPTRCTPDLVQDLPLVDSTSDTSPVGSYKEATQVAISPPVRASQQPSLTLAENSDEASAPLPIQDAAWNGESSAETFANSDGTIVRIKSTSELTRPPTGVKFITTSFARPKELSSFKRSIAAVSTGNLREETTSVTTTDCAISARPLTVTGNAIQVRAPSIPSQLDLTNNKKVGIALALSESDTSGSKSLPSTPATHPNPAFSSLPASSKAATLGSSTELLSDAGLTKFRKPPPPVKSKPKPPQPPPKPKK</sequence>
<dbReference type="AlphaFoldDB" id="A0A7J7JF71"/>
<evidence type="ECO:0000256" key="1">
    <source>
        <dbReference type="SAM" id="MobiDB-lite"/>
    </source>
</evidence>
<feature type="compositionally biased region" description="Pro residues" evidence="1">
    <location>
        <begin position="273"/>
        <end position="292"/>
    </location>
</feature>
<protein>
    <submittedName>
        <fullName evidence="2">Uncharacterized protein</fullName>
    </submittedName>
</protein>
<feature type="region of interest" description="Disordered" evidence="1">
    <location>
        <begin position="22"/>
        <end position="99"/>
    </location>
</feature>
<reference evidence="2" key="1">
    <citation type="submission" date="2020-06" db="EMBL/GenBank/DDBJ databases">
        <title>Draft genome of Bugula neritina, a colonial animal packing powerful symbionts and potential medicines.</title>
        <authorList>
            <person name="Rayko M."/>
        </authorList>
    </citation>
    <scope>NUCLEOTIDE SEQUENCE [LARGE SCALE GENOMIC DNA]</scope>
    <source>
        <strain evidence="2">Kwan_BN1</strain>
    </source>
</reference>
<comment type="caution">
    <text evidence="2">The sequence shown here is derived from an EMBL/GenBank/DDBJ whole genome shotgun (WGS) entry which is preliminary data.</text>
</comment>
<dbReference type="EMBL" id="VXIV02002596">
    <property type="protein sequence ID" value="KAF6024274.1"/>
    <property type="molecule type" value="Genomic_DNA"/>
</dbReference>
<feature type="compositionally biased region" description="Polar residues" evidence="1">
    <location>
        <begin position="223"/>
        <end position="261"/>
    </location>
</feature>